<dbReference type="InterPro" id="IPR040521">
    <property type="entry name" value="KDZ"/>
</dbReference>
<keyword evidence="1" id="KW-0175">Coiled coil</keyword>
<accession>A0AAD5VG89</accession>
<dbReference type="PANTHER" id="PTHR33096">
    <property type="entry name" value="CXC2 DOMAIN-CONTAINING PROTEIN"/>
    <property type="match status" value="1"/>
</dbReference>
<gene>
    <name evidence="4" type="ORF">NLI96_g596</name>
</gene>
<organism evidence="4 5">
    <name type="scientific">Meripilus lineatus</name>
    <dbReference type="NCBI Taxonomy" id="2056292"/>
    <lineage>
        <taxon>Eukaryota</taxon>
        <taxon>Fungi</taxon>
        <taxon>Dikarya</taxon>
        <taxon>Basidiomycota</taxon>
        <taxon>Agaricomycotina</taxon>
        <taxon>Agaricomycetes</taxon>
        <taxon>Polyporales</taxon>
        <taxon>Meripilaceae</taxon>
        <taxon>Meripilus</taxon>
    </lineage>
</organism>
<evidence type="ECO:0000256" key="1">
    <source>
        <dbReference type="SAM" id="Coils"/>
    </source>
</evidence>
<feature type="region of interest" description="Disordered" evidence="2">
    <location>
        <begin position="64"/>
        <end position="88"/>
    </location>
</feature>
<feature type="domain" description="CxC2-like cysteine cluster KDZ transposase-associated" evidence="3">
    <location>
        <begin position="98"/>
        <end position="207"/>
    </location>
</feature>
<dbReference type="Pfam" id="PF18758">
    <property type="entry name" value="KDZ"/>
    <property type="match status" value="1"/>
</dbReference>
<keyword evidence="5" id="KW-1185">Reference proteome</keyword>
<sequence>MPGQKLRKRVRRRYEDGMTLIPEETPIQSSSSSVSAANDSSHNLLPSESSLVSSTLGRFWETFGSGSESEKPVAKSMESDKEVGQETAAATSSIRTTLGELGHIMELGHRGLPCPVASKTTHKITVIHSTGIQEANIRYCECVDEKSGARIDNPIQLWNASLWPASYLRVRTAFSLHTLRNFHQLTLQAKTTAYDYISTLRRLTNNSFFRDVKDRYREFMVAHRQFTFLRALKRFGVDVSETLEGGCLAVRCPACPQPGINMDPDWDRRPVDEWYKDALHYAKDGNFHLCHHDKKFDTQDPSFTNGAAYYACNEDYKDYLSKMQSDQIAQEETSTCSNFTALANKYAGKIKSGQISLCCTRHEFVLPCGTVDLEKGEKHVNVDFATTRGTRWWTSLKLHMSSYDVNCKSSIHWLKRLASMVIRGALAFTPEKWPRILSLIPKWHAIAHTGVCRWLNSFYYTPGVGMTDGEAPERRWAILNAIGRSTREMGPGHRQDIINDHNSDHNIQKTFKIARTLNDKLVTAKIRMTELSDQLELLEETARQNGLPLDEWKAQERKFIRDILGPDPRKYIKHSPYEVKLDHAPSLQECLAQLNQSSIRREIADHTLKRTFDMIESSPQTQPSIQDLPPGYSGAGELIAAALDIEQEQWDLHQKGLETPESSDTSERRQQKLQSSINDWFLANETVLQPHVTISRTALSHLSWPDRPSEAEENAPEDIILPIPSALPQAAYTHPSLQPVVQLELHLRRGQANDILREIRNNISFKSYFRTNPTGSFGQQAKTRFAKAFNSFSDTLTTLRNRYNHIYDKMLILGERLDSLQYKRLTSHDCRDLVIRHNHEALGNKMDSVAWIWTNGTASAGDDITEMQQEGARVRWFRTSALCSRWKEEVEILQEEIRRVQRFFAYYRDMWFSRSQGTELDRVSKGACAYAARQSALYDRLLHEARSATSSVLHVGL</sequence>
<reference evidence="4" key="1">
    <citation type="submission" date="2022-07" db="EMBL/GenBank/DDBJ databases">
        <title>Genome Sequence of Physisporinus lineatus.</title>
        <authorList>
            <person name="Buettner E."/>
        </authorList>
    </citation>
    <scope>NUCLEOTIDE SEQUENCE</scope>
    <source>
        <strain evidence="4">VT162</strain>
    </source>
</reference>
<evidence type="ECO:0000313" key="4">
    <source>
        <dbReference type="EMBL" id="KAJ3491564.1"/>
    </source>
</evidence>
<dbReference type="InterPro" id="IPR041457">
    <property type="entry name" value="CxC2_KDZ-assoc"/>
</dbReference>
<name>A0AAD5VG89_9APHY</name>
<proteinExistence type="predicted"/>
<evidence type="ECO:0000259" key="3">
    <source>
        <dbReference type="Pfam" id="PF18803"/>
    </source>
</evidence>
<protein>
    <recommendedName>
        <fullName evidence="3">CxC2-like cysteine cluster KDZ transposase-associated domain-containing protein</fullName>
    </recommendedName>
</protein>
<evidence type="ECO:0000313" key="5">
    <source>
        <dbReference type="Proteomes" id="UP001212997"/>
    </source>
</evidence>
<feature type="coiled-coil region" evidence="1">
    <location>
        <begin position="514"/>
        <end position="541"/>
    </location>
</feature>
<dbReference type="Proteomes" id="UP001212997">
    <property type="component" value="Unassembled WGS sequence"/>
</dbReference>
<feature type="compositionally biased region" description="Basic residues" evidence="2">
    <location>
        <begin position="1"/>
        <end position="12"/>
    </location>
</feature>
<dbReference type="Pfam" id="PF18803">
    <property type="entry name" value="CxC2"/>
    <property type="match status" value="1"/>
</dbReference>
<feature type="compositionally biased region" description="Low complexity" evidence="2">
    <location>
        <begin position="29"/>
        <end position="41"/>
    </location>
</feature>
<dbReference type="AlphaFoldDB" id="A0AAD5VG89"/>
<feature type="compositionally biased region" description="Basic and acidic residues" evidence="2">
    <location>
        <begin position="68"/>
        <end position="84"/>
    </location>
</feature>
<feature type="region of interest" description="Disordered" evidence="2">
    <location>
        <begin position="1"/>
        <end position="48"/>
    </location>
</feature>
<evidence type="ECO:0000256" key="2">
    <source>
        <dbReference type="SAM" id="MobiDB-lite"/>
    </source>
</evidence>
<dbReference type="PANTHER" id="PTHR33096:SF1">
    <property type="entry name" value="CXC1-LIKE CYSTEINE CLUSTER ASSOCIATED WITH KDZ TRANSPOSASES DOMAIN-CONTAINING PROTEIN"/>
    <property type="match status" value="1"/>
</dbReference>
<comment type="caution">
    <text evidence="4">The sequence shown here is derived from an EMBL/GenBank/DDBJ whole genome shotgun (WGS) entry which is preliminary data.</text>
</comment>
<dbReference type="EMBL" id="JANAWD010000010">
    <property type="protein sequence ID" value="KAJ3491564.1"/>
    <property type="molecule type" value="Genomic_DNA"/>
</dbReference>